<gene>
    <name evidence="1" type="ORF">B7P43_G10331</name>
</gene>
<keyword evidence="2" id="KW-1185">Reference proteome</keyword>
<dbReference type="Gene3D" id="3.30.420.10">
    <property type="entry name" value="Ribonuclease H-like superfamily/Ribonuclease H"/>
    <property type="match status" value="1"/>
</dbReference>
<dbReference type="EMBL" id="NEVH01020335">
    <property type="protein sequence ID" value="PNF21699.1"/>
    <property type="molecule type" value="Genomic_DNA"/>
</dbReference>
<protein>
    <recommendedName>
        <fullName evidence="3">Tc1-like transposase DDE domain-containing protein</fullName>
    </recommendedName>
</protein>
<dbReference type="InParanoid" id="A0A2J7PZD9"/>
<evidence type="ECO:0000313" key="2">
    <source>
        <dbReference type="Proteomes" id="UP000235965"/>
    </source>
</evidence>
<name>A0A2J7PZD9_9NEOP</name>
<dbReference type="Proteomes" id="UP000235965">
    <property type="component" value="Unassembled WGS sequence"/>
</dbReference>
<evidence type="ECO:0000313" key="1">
    <source>
        <dbReference type="EMBL" id="PNF21699.1"/>
    </source>
</evidence>
<dbReference type="OrthoDB" id="6594036at2759"/>
<dbReference type="AlphaFoldDB" id="A0A2J7PZD9"/>
<dbReference type="GO" id="GO:0003676">
    <property type="term" value="F:nucleic acid binding"/>
    <property type="evidence" value="ECO:0007669"/>
    <property type="project" value="InterPro"/>
</dbReference>
<comment type="caution">
    <text evidence="1">The sequence shown here is derived from an EMBL/GenBank/DDBJ whole genome shotgun (WGS) entry which is preliminary data.</text>
</comment>
<dbReference type="PANTHER" id="PTHR46060">
    <property type="entry name" value="MARINER MOS1 TRANSPOSASE-LIKE PROTEIN"/>
    <property type="match status" value="1"/>
</dbReference>
<dbReference type="InterPro" id="IPR052709">
    <property type="entry name" value="Transposase-MT_Hybrid"/>
</dbReference>
<dbReference type="PANTHER" id="PTHR46060:SF1">
    <property type="entry name" value="MARINER MOS1 TRANSPOSASE-LIKE PROTEIN"/>
    <property type="match status" value="1"/>
</dbReference>
<reference evidence="1 2" key="1">
    <citation type="submission" date="2017-12" db="EMBL/GenBank/DDBJ databases">
        <title>Hemimetabolous genomes reveal molecular basis of termite eusociality.</title>
        <authorList>
            <person name="Harrison M.C."/>
            <person name="Jongepier E."/>
            <person name="Robertson H.M."/>
            <person name="Arning N."/>
            <person name="Bitard-Feildel T."/>
            <person name="Chao H."/>
            <person name="Childers C.P."/>
            <person name="Dinh H."/>
            <person name="Doddapaneni H."/>
            <person name="Dugan S."/>
            <person name="Gowin J."/>
            <person name="Greiner C."/>
            <person name="Han Y."/>
            <person name="Hu H."/>
            <person name="Hughes D.S.T."/>
            <person name="Huylmans A.-K."/>
            <person name="Kemena C."/>
            <person name="Kremer L.P.M."/>
            <person name="Lee S.L."/>
            <person name="Lopez-Ezquerra A."/>
            <person name="Mallet L."/>
            <person name="Monroy-Kuhn J.M."/>
            <person name="Moser A."/>
            <person name="Murali S.C."/>
            <person name="Muzny D.M."/>
            <person name="Otani S."/>
            <person name="Piulachs M.-D."/>
            <person name="Poelchau M."/>
            <person name="Qu J."/>
            <person name="Schaub F."/>
            <person name="Wada-Katsumata A."/>
            <person name="Worley K.C."/>
            <person name="Xie Q."/>
            <person name="Ylla G."/>
            <person name="Poulsen M."/>
            <person name="Gibbs R.A."/>
            <person name="Schal C."/>
            <person name="Richards S."/>
            <person name="Belles X."/>
            <person name="Korb J."/>
            <person name="Bornberg-Bauer E."/>
        </authorList>
    </citation>
    <scope>NUCLEOTIDE SEQUENCE [LARGE SCALE GENOMIC DNA]</scope>
    <source>
        <tissue evidence="1">Whole body</tissue>
    </source>
</reference>
<sequence>MTITELEKEVGTVTGHFYMQVSQRLRNAVRRKRRDRWQGQPFLHHDNTPSHTSLVVQQFLAKKNIPVIAQQPYSPDLALSDFWLFPTLKIGLKGTCFPSIEDIKSNAMAELQKIPKEAFHHSFQQWQDQWSMCVCACKGPTLKVIK</sequence>
<organism evidence="1 2">
    <name type="scientific">Cryptotermes secundus</name>
    <dbReference type="NCBI Taxonomy" id="105785"/>
    <lineage>
        <taxon>Eukaryota</taxon>
        <taxon>Metazoa</taxon>
        <taxon>Ecdysozoa</taxon>
        <taxon>Arthropoda</taxon>
        <taxon>Hexapoda</taxon>
        <taxon>Insecta</taxon>
        <taxon>Pterygota</taxon>
        <taxon>Neoptera</taxon>
        <taxon>Polyneoptera</taxon>
        <taxon>Dictyoptera</taxon>
        <taxon>Blattodea</taxon>
        <taxon>Blattoidea</taxon>
        <taxon>Termitoidae</taxon>
        <taxon>Kalotermitidae</taxon>
        <taxon>Cryptotermitinae</taxon>
        <taxon>Cryptotermes</taxon>
    </lineage>
</organism>
<proteinExistence type="predicted"/>
<accession>A0A2J7PZD9</accession>
<evidence type="ECO:0008006" key="3">
    <source>
        <dbReference type="Google" id="ProtNLM"/>
    </source>
</evidence>
<dbReference type="InterPro" id="IPR036397">
    <property type="entry name" value="RNaseH_sf"/>
</dbReference>